<dbReference type="Proteomes" id="UP001333110">
    <property type="component" value="Unassembled WGS sequence"/>
</dbReference>
<evidence type="ECO:0000313" key="1">
    <source>
        <dbReference type="EMBL" id="KAK4823760.1"/>
    </source>
</evidence>
<protein>
    <submittedName>
        <fullName evidence="1">Uncharacterized protein</fullName>
    </submittedName>
</protein>
<proteinExistence type="predicted"/>
<dbReference type="AlphaFoldDB" id="A0AAN7S0H9"/>
<comment type="caution">
    <text evidence="1">The sequence shown here is derived from an EMBL/GenBank/DDBJ whole genome shotgun (WGS) entry which is preliminary data.</text>
</comment>
<organism evidence="1 2">
    <name type="scientific">Mycteria americana</name>
    <name type="common">Wood stork</name>
    <dbReference type="NCBI Taxonomy" id="33587"/>
    <lineage>
        <taxon>Eukaryota</taxon>
        <taxon>Metazoa</taxon>
        <taxon>Chordata</taxon>
        <taxon>Craniata</taxon>
        <taxon>Vertebrata</taxon>
        <taxon>Euteleostomi</taxon>
        <taxon>Archelosauria</taxon>
        <taxon>Archosauria</taxon>
        <taxon>Dinosauria</taxon>
        <taxon>Saurischia</taxon>
        <taxon>Theropoda</taxon>
        <taxon>Coelurosauria</taxon>
        <taxon>Aves</taxon>
        <taxon>Neognathae</taxon>
        <taxon>Neoaves</taxon>
        <taxon>Aequornithes</taxon>
        <taxon>Ciconiiformes</taxon>
        <taxon>Ciconiidae</taxon>
        <taxon>Mycteria</taxon>
    </lineage>
</organism>
<reference evidence="1 2" key="1">
    <citation type="journal article" date="2023" name="J. Hered.">
        <title>Chromosome-level genome of the wood stork (Mycteria americana) provides insight into avian chromosome evolution.</title>
        <authorList>
            <person name="Flamio R. Jr."/>
            <person name="Ramstad K.M."/>
        </authorList>
    </citation>
    <scope>NUCLEOTIDE SEQUENCE [LARGE SCALE GENOMIC DNA]</scope>
    <source>
        <strain evidence="1">JAX WOST 10</strain>
    </source>
</reference>
<name>A0AAN7S0H9_MYCAM</name>
<gene>
    <name evidence="1" type="ORF">QYF61_006056</name>
</gene>
<evidence type="ECO:0000313" key="2">
    <source>
        <dbReference type="Proteomes" id="UP001333110"/>
    </source>
</evidence>
<keyword evidence="2" id="KW-1185">Reference proteome</keyword>
<dbReference type="EMBL" id="JAUNZN010000003">
    <property type="protein sequence ID" value="KAK4823760.1"/>
    <property type="molecule type" value="Genomic_DNA"/>
</dbReference>
<accession>A0AAN7S0H9</accession>
<sequence>MGLQRLEERTDRNHVKCTKGKFLHLGHKKPTKQYRLGINWLESSFAETGRGVLVDTKWNISQQSAPAVKKAIHILGHISSIYWAILARAEPAGSGVLCPVWGFPIQERHGHTGASAVESNQDGQGLEHMTYTERLQELGVFSLMNRRFSGDLTVVFGYLMEGYKEDRARLFSEACTKEQRTIVMSCNKGNLFHREGGKALEQVAQRGCEIFHLGNIKSLTGHGPEAAGPARFVPLCRQRAMAHRNLRRRPMEGNGLCKGKSVIYEEISPYFKFLYEELMEDSVESLTNVTVENIHRSPLIYPANHFIVEHYQ</sequence>
<feature type="non-terminal residue" evidence="1">
    <location>
        <position position="312"/>
    </location>
</feature>